<dbReference type="AlphaFoldDB" id="A0A7J9H1N8"/>
<sequence>MQVPQRLYTLDELRLNGIETASLLSPVDSTLGSIERNLQLAAILGGVAAWNAFSFNPQQILFISLGFLFLWTLDLVSFNGGIGSLVLDTIGHTISQKYHNRVIQHEAGHFLIAYLVGILPRGYTLTSLAALKKEGSLNIQAGTAFVDFEFLEEVGFSPSICCLLV</sequence>
<keyword evidence="1" id="KW-1133">Transmembrane helix</keyword>
<dbReference type="PANTHER" id="PTHR33471">
    <property type="entry name" value="ATP-DEPENDENT ZINC METALLOPROTEASE-RELATED"/>
    <property type="match status" value="1"/>
</dbReference>
<proteinExistence type="predicted"/>
<feature type="transmembrane region" description="Helical" evidence="1">
    <location>
        <begin position="60"/>
        <end position="87"/>
    </location>
</feature>
<organism evidence="2 3">
    <name type="scientific">Gossypium harknessii</name>
    <dbReference type="NCBI Taxonomy" id="34285"/>
    <lineage>
        <taxon>Eukaryota</taxon>
        <taxon>Viridiplantae</taxon>
        <taxon>Streptophyta</taxon>
        <taxon>Embryophyta</taxon>
        <taxon>Tracheophyta</taxon>
        <taxon>Spermatophyta</taxon>
        <taxon>Magnoliopsida</taxon>
        <taxon>eudicotyledons</taxon>
        <taxon>Gunneridae</taxon>
        <taxon>Pentapetalae</taxon>
        <taxon>rosids</taxon>
        <taxon>malvids</taxon>
        <taxon>Malvales</taxon>
        <taxon>Malvaceae</taxon>
        <taxon>Malvoideae</taxon>
        <taxon>Gossypium</taxon>
    </lineage>
</organism>
<accession>A0A7J9H1N8</accession>
<dbReference type="SUPFAM" id="SSF140990">
    <property type="entry name" value="FtsH protease domain-like"/>
    <property type="match status" value="1"/>
</dbReference>
<dbReference type="InterPro" id="IPR037219">
    <property type="entry name" value="Peptidase_M41-like"/>
</dbReference>
<dbReference type="OrthoDB" id="66620at2759"/>
<comment type="caution">
    <text evidence="2">The sequence shown here is derived from an EMBL/GenBank/DDBJ whole genome shotgun (WGS) entry which is preliminary data.</text>
</comment>
<keyword evidence="1" id="KW-0812">Transmembrane</keyword>
<evidence type="ECO:0000256" key="1">
    <source>
        <dbReference type="SAM" id="Phobius"/>
    </source>
</evidence>
<dbReference type="Proteomes" id="UP000593560">
    <property type="component" value="Unassembled WGS sequence"/>
</dbReference>
<evidence type="ECO:0000313" key="3">
    <source>
        <dbReference type="Proteomes" id="UP000593560"/>
    </source>
</evidence>
<dbReference type="GO" id="GO:0004176">
    <property type="term" value="F:ATP-dependent peptidase activity"/>
    <property type="evidence" value="ECO:0007669"/>
    <property type="project" value="InterPro"/>
</dbReference>
<dbReference type="GO" id="GO:0005524">
    <property type="term" value="F:ATP binding"/>
    <property type="evidence" value="ECO:0007669"/>
    <property type="project" value="InterPro"/>
</dbReference>
<keyword evidence="3" id="KW-1185">Reference proteome</keyword>
<gene>
    <name evidence="2" type="ORF">Gohar_013938</name>
</gene>
<dbReference type="PANTHER" id="PTHR33471:SF1">
    <property type="entry name" value="OS01G0382700 PROTEIN"/>
    <property type="match status" value="1"/>
</dbReference>
<protein>
    <recommendedName>
        <fullName evidence="4">Stress regulated protein</fullName>
    </recommendedName>
</protein>
<keyword evidence="1" id="KW-0472">Membrane</keyword>
<dbReference type="GO" id="GO:0004222">
    <property type="term" value="F:metalloendopeptidase activity"/>
    <property type="evidence" value="ECO:0007669"/>
    <property type="project" value="InterPro"/>
</dbReference>
<name>A0A7J9H1N8_9ROSI</name>
<dbReference type="EMBL" id="JABFAD010000007">
    <property type="protein sequence ID" value="MBA0803761.1"/>
    <property type="molecule type" value="Genomic_DNA"/>
</dbReference>
<dbReference type="GO" id="GO:0006508">
    <property type="term" value="P:proteolysis"/>
    <property type="evidence" value="ECO:0007669"/>
    <property type="project" value="InterPro"/>
</dbReference>
<evidence type="ECO:0008006" key="4">
    <source>
        <dbReference type="Google" id="ProtNLM"/>
    </source>
</evidence>
<evidence type="ECO:0000313" key="2">
    <source>
        <dbReference type="EMBL" id="MBA0803761.1"/>
    </source>
</evidence>
<reference evidence="2 3" key="1">
    <citation type="journal article" date="2019" name="Genome Biol. Evol.">
        <title>Insights into the evolution of the New World diploid cottons (Gossypium, subgenus Houzingenia) based on genome sequencing.</title>
        <authorList>
            <person name="Grover C.E."/>
            <person name="Arick M.A. 2nd"/>
            <person name="Thrash A."/>
            <person name="Conover J.L."/>
            <person name="Sanders W.S."/>
            <person name="Peterson D.G."/>
            <person name="Frelichowski J.E."/>
            <person name="Scheffler J.A."/>
            <person name="Scheffler B.E."/>
            <person name="Wendel J.F."/>
        </authorList>
    </citation>
    <scope>NUCLEOTIDE SEQUENCE [LARGE SCALE GENOMIC DNA]</scope>
    <source>
        <strain evidence="2">0</strain>
        <tissue evidence="2">Leaf</tissue>
    </source>
</reference>